<evidence type="ECO:0000313" key="5">
    <source>
        <dbReference type="Proteomes" id="UP000198706"/>
    </source>
</evidence>
<dbReference type="PANTHER" id="PTHR45228">
    <property type="entry name" value="CYCLIC DI-GMP PHOSPHODIESTERASE TM_0186-RELATED"/>
    <property type="match status" value="1"/>
</dbReference>
<name>A0A1G9NBS6_9PSED</name>
<dbReference type="InterPro" id="IPR037522">
    <property type="entry name" value="HD_GYP_dom"/>
</dbReference>
<evidence type="ECO:0000256" key="1">
    <source>
        <dbReference type="PROSITE-ProRule" id="PRU00169"/>
    </source>
</evidence>
<dbReference type="GO" id="GO:0000160">
    <property type="term" value="P:phosphorelay signal transduction system"/>
    <property type="evidence" value="ECO:0007669"/>
    <property type="project" value="InterPro"/>
</dbReference>
<dbReference type="Proteomes" id="UP000198706">
    <property type="component" value="Unassembled WGS sequence"/>
</dbReference>
<protein>
    <submittedName>
        <fullName evidence="4">Putative two-component system response regulator</fullName>
    </submittedName>
</protein>
<dbReference type="CDD" id="cd00077">
    <property type="entry name" value="HDc"/>
    <property type="match status" value="1"/>
</dbReference>
<evidence type="ECO:0000259" key="2">
    <source>
        <dbReference type="PROSITE" id="PS50110"/>
    </source>
</evidence>
<dbReference type="AlphaFoldDB" id="A0A1G9NBS6"/>
<dbReference type="SMART" id="SM00448">
    <property type="entry name" value="REC"/>
    <property type="match status" value="1"/>
</dbReference>
<dbReference type="STRING" id="137658.SAMN05216186_13223"/>
<feature type="domain" description="HD-GYP" evidence="3">
    <location>
        <begin position="155"/>
        <end position="367"/>
    </location>
</feature>
<dbReference type="Pfam" id="PF00072">
    <property type="entry name" value="Response_reg"/>
    <property type="match status" value="1"/>
</dbReference>
<dbReference type="SMART" id="SM00471">
    <property type="entry name" value="HDc"/>
    <property type="match status" value="1"/>
</dbReference>
<evidence type="ECO:0000313" key="4">
    <source>
        <dbReference type="EMBL" id="SDL83988.1"/>
    </source>
</evidence>
<reference evidence="4 5" key="1">
    <citation type="submission" date="2016-10" db="EMBL/GenBank/DDBJ databases">
        <authorList>
            <person name="de Groot N.N."/>
        </authorList>
    </citation>
    <scope>NUCLEOTIDE SEQUENCE [LARGE SCALE GENOMIC DNA]</scope>
    <source>
        <strain evidence="4 5">JCM 21544</strain>
    </source>
</reference>
<gene>
    <name evidence="4" type="ORF">SAMN05216186_13223</name>
</gene>
<dbReference type="RefSeq" id="WP_084339389.1">
    <property type="nucleotide sequence ID" value="NZ_FNFD01000032.1"/>
</dbReference>
<dbReference type="Gene3D" id="3.40.50.2300">
    <property type="match status" value="1"/>
</dbReference>
<dbReference type="InterPro" id="IPR001789">
    <property type="entry name" value="Sig_transdc_resp-reg_receiver"/>
</dbReference>
<dbReference type="Pfam" id="PF13487">
    <property type="entry name" value="HD_5"/>
    <property type="match status" value="1"/>
</dbReference>
<keyword evidence="5" id="KW-1185">Reference proteome</keyword>
<dbReference type="PANTHER" id="PTHR45228:SF5">
    <property type="entry name" value="CYCLIC DI-GMP PHOSPHODIESTERASE VC_1348-RELATED"/>
    <property type="match status" value="1"/>
</dbReference>
<feature type="domain" description="Response regulatory" evidence="2">
    <location>
        <begin position="12"/>
        <end position="128"/>
    </location>
</feature>
<accession>A0A1G9NBS6</accession>
<dbReference type="PROSITE" id="PS50110">
    <property type="entry name" value="RESPONSE_REGULATORY"/>
    <property type="match status" value="1"/>
</dbReference>
<keyword evidence="1" id="KW-0597">Phosphoprotein</keyword>
<dbReference type="CDD" id="cd19920">
    <property type="entry name" value="REC_PA4781-like"/>
    <property type="match status" value="1"/>
</dbReference>
<feature type="modified residue" description="4-aspartylphosphate" evidence="1">
    <location>
        <position position="61"/>
    </location>
</feature>
<dbReference type="SUPFAM" id="SSF52172">
    <property type="entry name" value="CheY-like"/>
    <property type="match status" value="1"/>
</dbReference>
<dbReference type="GO" id="GO:0008081">
    <property type="term" value="F:phosphoric diester hydrolase activity"/>
    <property type="evidence" value="ECO:0007669"/>
    <property type="project" value="UniProtKB-ARBA"/>
</dbReference>
<proteinExistence type="predicted"/>
<dbReference type="InterPro" id="IPR003607">
    <property type="entry name" value="HD/PDEase_dom"/>
</dbReference>
<dbReference type="SUPFAM" id="SSF109604">
    <property type="entry name" value="HD-domain/PDEase-like"/>
    <property type="match status" value="1"/>
</dbReference>
<organism evidence="4 5">
    <name type="scientific">Pseudomonas indica</name>
    <dbReference type="NCBI Taxonomy" id="137658"/>
    <lineage>
        <taxon>Bacteria</taxon>
        <taxon>Pseudomonadati</taxon>
        <taxon>Pseudomonadota</taxon>
        <taxon>Gammaproteobacteria</taxon>
        <taxon>Pseudomonadales</taxon>
        <taxon>Pseudomonadaceae</taxon>
        <taxon>Pseudomonas</taxon>
    </lineage>
</organism>
<dbReference type="InterPro" id="IPR052020">
    <property type="entry name" value="Cyclic_di-GMP/3'3'-cGAMP_PDE"/>
</dbReference>
<dbReference type="PROSITE" id="PS51832">
    <property type="entry name" value="HD_GYP"/>
    <property type="match status" value="1"/>
</dbReference>
<sequence>MDTMLDRPDQELILVVDDTPANLDRISGLLLDRYRVKVAGSGEKALHLAAASPQPDLILLDVMMPDMDGYEVCRRLKADPATAAIPVIFLTAMNQEGDEQHGLDLGAQDYLTKPVSAPILLARVRAQLQLKAAADYLRDKSEYLELEVRRRTREIQALHDALIESMAILADTRDNPDGKHLVRIELYMQALAGALARQVPGLRDELSDERIALLAKSAQLHDIGKLAIPDRLLLSPAPLEGEDLALMQSHTRAGRDALDRAERKLGTETSFLTYAKEIAYCHHERWDGSGYPQGLRGEQIPLSARLLALADYYDELTSRHPYRQSLSSDEAETRIGAASGSHFDPQVVLAFLEVALQFAEIARTHADSDEAISQELQRMEDSLAENIELVPPS</sequence>
<evidence type="ECO:0000259" key="3">
    <source>
        <dbReference type="PROSITE" id="PS51832"/>
    </source>
</evidence>
<dbReference type="InterPro" id="IPR011006">
    <property type="entry name" value="CheY-like_superfamily"/>
</dbReference>
<dbReference type="EMBL" id="FNFD01000032">
    <property type="protein sequence ID" value="SDL83988.1"/>
    <property type="molecule type" value="Genomic_DNA"/>
</dbReference>
<dbReference type="Gene3D" id="1.10.3210.10">
    <property type="entry name" value="Hypothetical protein af1432"/>
    <property type="match status" value="1"/>
</dbReference>